<dbReference type="Pfam" id="PF13382">
    <property type="entry name" value="Adenine_deam_C"/>
    <property type="match status" value="1"/>
</dbReference>
<keyword evidence="8" id="KW-1185">Reference proteome</keyword>
<comment type="catalytic activity">
    <reaction evidence="4">
        <text>adenine + H2O + H(+) = hypoxanthine + NH4(+)</text>
        <dbReference type="Rhea" id="RHEA:23688"/>
        <dbReference type="ChEBI" id="CHEBI:15377"/>
        <dbReference type="ChEBI" id="CHEBI:15378"/>
        <dbReference type="ChEBI" id="CHEBI:16708"/>
        <dbReference type="ChEBI" id="CHEBI:17368"/>
        <dbReference type="ChEBI" id="CHEBI:28938"/>
        <dbReference type="EC" id="3.5.4.2"/>
    </reaction>
</comment>
<dbReference type="OrthoDB" id="9775607at2"/>
<dbReference type="SUPFAM" id="SSF51338">
    <property type="entry name" value="Composite domain of metallo-dependent hydrolases"/>
    <property type="match status" value="1"/>
</dbReference>
<dbReference type="RefSeq" id="WP_131926393.1">
    <property type="nucleotide sequence ID" value="NZ_SMAG01000010.1"/>
</dbReference>
<name>A0A4R3L0E7_9BACL</name>
<dbReference type="SUPFAM" id="SSF51556">
    <property type="entry name" value="Metallo-dependent hydrolases"/>
    <property type="match status" value="1"/>
</dbReference>
<reference evidence="7 8" key="1">
    <citation type="submission" date="2019-03" db="EMBL/GenBank/DDBJ databases">
        <title>Genomic Encyclopedia of Type Strains, Phase IV (KMG-IV): sequencing the most valuable type-strain genomes for metagenomic binning, comparative biology and taxonomic classification.</title>
        <authorList>
            <person name="Goeker M."/>
        </authorList>
    </citation>
    <scope>NUCLEOTIDE SEQUENCE [LARGE SCALE GENOMIC DNA]</scope>
    <source>
        <strain evidence="7 8">DSM 45707</strain>
    </source>
</reference>
<dbReference type="EC" id="3.5.4.2" evidence="2"/>
<feature type="domain" description="Amidohydrolase-related" evidence="5">
    <location>
        <begin position="78"/>
        <end position="362"/>
    </location>
</feature>
<sequence length="590" mass="67075">MRITCTQTEKKYLMDVVMGRDVPTVLIRGGQILNVYTGRVEQKDLVLAGRWIAYVGDYTKSGCIFNENTKIIDLDGQVVVPGYIEPHAHPFQLYHPLSLAEKVCAHGTTTLINDNLVFFSQLEVNEFIALIEEIDKRSPVKQFWWARLDAQTHLSTKQKHLFAKERVQPLIDHELVLQSGELTDWMPLLLEDEKMHGWMSQTEQNRKRIEGHAPGASFLTLSRLAAAGVTGDHESISFKEVWQRLELGYMVTLRHSSIRPDLPVLMEQLSKEKDVPWHRLMMTTDGATPPYLKKGFSDYLIRTAIQHGCPPIQAYQMVTLFPAIYYQLDSQLGGIAPGKLADFNILSSLDEPTPLQVYVEGERLAENQKVLHSFFEMDWKSYSKLKWKMNVKIKPTALQIPQKERQSFPVMNLQNPVITKMTIEELPLVDGNVHWDDDDDRCYTFLIDRKGKWMTPGVIRGFGKGIDGIASSYTSSNDLLLIGRDVHAMAQAANQVIKQKGGVVWVQNNQIIHQIQLPIAGSMSPHSVDQLIAELDPLIENLHQFGHPFDDPIYTFLFLSSTHLPQLRLTSDGLMRVKDKKVLVSSYPLP</sequence>
<dbReference type="Gene3D" id="2.30.40.10">
    <property type="entry name" value="Urease, subunit C, domain 1"/>
    <property type="match status" value="1"/>
</dbReference>
<keyword evidence="3" id="KW-0378">Hydrolase</keyword>
<dbReference type="EMBL" id="SMAG01000010">
    <property type="protein sequence ID" value="TCS92794.1"/>
    <property type="molecule type" value="Genomic_DNA"/>
</dbReference>
<evidence type="ECO:0000256" key="2">
    <source>
        <dbReference type="ARBA" id="ARBA00012782"/>
    </source>
</evidence>
<comment type="caution">
    <text evidence="7">The sequence shown here is derived from an EMBL/GenBank/DDBJ whole genome shotgun (WGS) entry which is preliminary data.</text>
</comment>
<dbReference type="Proteomes" id="UP000294937">
    <property type="component" value="Unassembled WGS sequence"/>
</dbReference>
<evidence type="ECO:0000256" key="3">
    <source>
        <dbReference type="ARBA" id="ARBA00022801"/>
    </source>
</evidence>
<evidence type="ECO:0000313" key="8">
    <source>
        <dbReference type="Proteomes" id="UP000294937"/>
    </source>
</evidence>
<evidence type="ECO:0000259" key="6">
    <source>
        <dbReference type="Pfam" id="PF13382"/>
    </source>
</evidence>
<evidence type="ECO:0000256" key="1">
    <source>
        <dbReference type="ARBA" id="ARBA00006773"/>
    </source>
</evidence>
<evidence type="ECO:0000256" key="4">
    <source>
        <dbReference type="ARBA" id="ARBA00047720"/>
    </source>
</evidence>
<proteinExistence type="inferred from homology"/>
<accession>A0A4R3L0E7</accession>
<dbReference type="GO" id="GO:0000034">
    <property type="term" value="F:adenine deaminase activity"/>
    <property type="evidence" value="ECO:0007669"/>
    <property type="project" value="UniProtKB-EC"/>
</dbReference>
<comment type="similarity">
    <text evidence="1">Belongs to the metallo-dependent hydrolases superfamily. Adenine deaminase family.</text>
</comment>
<protein>
    <recommendedName>
        <fullName evidence="2">adenine deaminase</fullName>
        <ecNumber evidence="2">3.5.4.2</ecNumber>
    </recommendedName>
</protein>
<feature type="domain" description="Adenine deaminase C-terminal" evidence="6">
    <location>
        <begin position="417"/>
        <end position="580"/>
    </location>
</feature>
<dbReference type="PANTHER" id="PTHR11113">
    <property type="entry name" value="N-ACETYLGLUCOSAMINE-6-PHOSPHATE DEACETYLASE"/>
    <property type="match status" value="1"/>
</dbReference>
<dbReference type="AlphaFoldDB" id="A0A4R3L0E7"/>
<dbReference type="Pfam" id="PF01979">
    <property type="entry name" value="Amidohydro_1"/>
    <property type="match status" value="1"/>
</dbReference>
<dbReference type="InterPro" id="IPR026912">
    <property type="entry name" value="Adenine_deam_C"/>
</dbReference>
<dbReference type="PANTHER" id="PTHR11113:SF6">
    <property type="entry name" value="ADENINE DEAMINASE YERA-RELATED"/>
    <property type="match status" value="1"/>
</dbReference>
<dbReference type="InterPro" id="IPR011059">
    <property type="entry name" value="Metal-dep_hydrolase_composite"/>
</dbReference>
<evidence type="ECO:0000259" key="5">
    <source>
        <dbReference type="Pfam" id="PF01979"/>
    </source>
</evidence>
<organism evidence="7 8">
    <name type="scientific">Hazenella coriacea</name>
    <dbReference type="NCBI Taxonomy" id="1179467"/>
    <lineage>
        <taxon>Bacteria</taxon>
        <taxon>Bacillati</taxon>
        <taxon>Bacillota</taxon>
        <taxon>Bacilli</taxon>
        <taxon>Bacillales</taxon>
        <taxon>Thermoactinomycetaceae</taxon>
        <taxon>Hazenella</taxon>
    </lineage>
</organism>
<evidence type="ECO:0000313" key="7">
    <source>
        <dbReference type="EMBL" id="TCS92794.1"/>
    </source>
</evidence>
<gene>
    <name evidence="7" type="ORF">EDD58_11020</name>
</gene>
<dbReference type="Gene3D" id="3.20.20.140">
    <property type="entry name" value="Metal-dependent hydrolases"/>
    <property type="match status" value="1"/>
</dbReference>
<dbReference type="InterPro" id="IPR006680">
    <property type="entry name" value="Amidohydro-rel"/>
</dbReference>
<dbReference type="InterPro" id="IPR032466">
    <property type="entry name" value="Metal_Hydrolase"/>
</dbReference>